<feature type="region of interest" description="Disordered" evidence="1">
    <location>
        <begin position="65"/>
        <end position="85"/>
    </location>
</feature>
<feature type="transmembrane region" description="Helical" evidence="2">
    <location>
        <begin position="42"/>
        <end position="63"/>
    </location>
</feature>
<feature type="non-terminal residue" evidence="3">
    <location>
        <position position="85"/>
    </location>
</feature>
<organism evidence="3 4">
    <name type="scientific">Streptomyces olivaceoviridis</name>
    <name type="common">Streptomyces corchorusii</name>
    <dbReference type="NCBI Taxonomy" id="1921"/>
    <lineage>
        <taxon>Bacteria</taxon>
        <taxon>Bacillati</taxon>
        <taxon>Actinomycetota</taxon>
        <taxon>Actinomycetes</taxon>
        <taxon>Kitasatosporales</taxon>
        <taxon>Streptomycetaceae</taxon>
        <taxon>Streptomyces</taxon>
    </lineage>
</organism>
<dbReference type="EMBL" id="JBIRWM010000066">
    <property type="protein sequence ID" value="MFI2162964.1"/>
    <property type="molecule type" value="Genomic_DNA"/>
</dbReference>
<feature type="compositionally biased region" description="Polar residues" evidence="1">
    <location>
        <begin position="75"/>
        <end position="85"/>
    </location>
</feature>
<keyword evidence="2" id="KW-1133">Transmembrane helix</keyword>
<evidence type="ECO:0000313" key="4">
    <source>
        <dbReference type="Proteomes" id="UP001611397"/>
    </source>
</evidence>
<protein>
    <recommendedName>
        <fullName evidence="5">Cellulase</fullName>
    </recommendedName>
</protein>
<proteinExistence type="predicted"/>
<keyword evidence="2" id="KW-0812">Transmembrane</keyword>
<reference evidence="3 4" key="1">
    <citation type="submission" date="2024-10" db="EMBL/GenBank/DDBJ databases">
        <title>The Natural Products Discovery Center: Release of the First 8490 Sequenced Strains for Exploring Actinobacteria Biosynthetic Diversity.</title>
        <authorList>
            <person name="Kalkreuter E."/>
            <person name="Kautsar S.A."/>
            <person name="Yang D."/>
            <person name="Bader C.D."/>
            <person name="Teijaro C.N."/>
            <person name="Fluegel L."/>
            <person name="Davis C.M."/>
            <person name="Simpson J.R."/>
            <person name="Lauterbach L."/>
            <person name="Steele A.D."/>
            <person name="Gui C."/>
            <person name="Meng S."/>
            <person name="Li G."/>
            <person name="Viehrig K."/>
            <person name="Ye F."/>
            <person name="Su P."/>
            <person name="Kiefer A.F."/>
            <person name="Nichols A."/>
            <person name="Cepeda A.J."/>
            <person name="Yan W."/>
            <person name="Fan B."/>
            <person name="Jiang Y."/>
            <person name="Adhikari A."/>
            <person name="Zheng C.-J."/>
            <person name="Schuster L."/>
            <person name="Cowan T.M."/>
            <person name="Smanski M.J."/>
            <person name="Chevrette M.G."/>
            <person name="De Carvalho L.P.S."/>
            <person name="Shen B."/>
        </authorList>
    </citation>
    <scope>NUCLEOTIDE SEQUENCE [LARGE SCALE GENOMIC DNA]</scope>
    <source>
        <strain evidence="3 4">NPDC020295</strain>
    </source>
</reference>
<evidence type="ECO:0000256" key="2">
    <source>
        <dbReference type="SAM" id="Phobius"/>
    </source>
</evidence>
<name>A0ABW7VQ18_STROI</name>
<evidence type="ECO:0000313" key="3">
    <source>
        <dbReference type="EMBL" id="MFI2162964.1"/>
    </source>
</evidence>
<evidence type="ECO:0008006" key="5">
    <source>
        <dbReference type="Google" id="ProtNLM"/>
    </source>
</evidence>
<dbReference type="Proteomes" id="UP001611397">
    <property type="component" value="Unassembled WGS sequence"/>
</dbReference>
<dbReference type="RefSeq" id="WP_398781534.1">
    <property type="nucleotide sequence ID" value="NZ_JBEXLW010000099.1"/>
</dbReference>
<keyword evidence="2" id="KW-0472">Membrane</keyword>
<accession>A0ABW7VQ18</accession>
<comment type="caution">
    <text evidence="3">The sequence shown here is derived from an EMBL/GenBank/DDBJ whole genome shotgun (WGS) entry which is preliminary data.</text>
</comment>
<keyword evidence="4" id="KW-1185">Reference proteome</keyword>
<evidence type="ECO:0000256" key="1">
    <source>
        <dbReference type="SAM" id="MobiDB-lite"/>
    </source>
</evidence>
<gene>
    <name evidence="3" type="ORF">ACH49L_46565</name>
</gene>
<sequence length="85" mass="8982">MSDPLHDTLGDRLRLLGTQMPAPTLPAAEIRRRADRRRHRRHALGATAACTAAALCLALPSVLHSPGARHGAAPTDTSSVSTSPR</sequence>